<dbReference type="EMBL" id="FMIA01000002">
    <property type="protein sequence ID" value="SCL64479.1"/>
    <property type="molecule type" value="Genomic_DNA"/>
</dbReference>
<sequence length="173" mass="18884">MNVKTAKRAACLCGHRDGRHRMSQGSCKDCDCDGYVGAARETADRAEPAADEPDPAHQALREHLAEVKAALRDLQVQHDQLQRDKQGLIQMTHALANEIGRLRGGGDLVSSWDAHLCEKCGSRYTVAYTDHECGPLTPVTVQIRRQRPAASERYALTTTAYAALDTSAEASRA</sequence>
<keyword evidence="1" id="KW-0175">Coiled coil</keyword>
<accession>A0A1C6VDP0</accession>
<keyword evidence="3" id="KW-1185">Reference proteome</keyword>
<evidence type="ECO:0000313" key="2">
    <source>
        <dbReference type="EMBL" id="SCL64479.1"/>
    </source>
</evidence>
<dbReference type="Proteomes" id="UP000198937">
    <property type="component" value="Unassembled WGS sequence"/>
</dbReference>
<dbReference type="OrthoDB" id="10000088at2"/>
<dbReference type="RefSeq" id="WP_091444838.1">
    <property type="nucleotide sequence ID" value="NZ_BMMJ01000007.1"/>
</dbReference>
<dbReference type="STRING" id="683228.GA0070617_5483"/>
<gene>
    <name evidence="2" type="ORF">GA0070617_5483</name>
</gene>
<name>A0A1C6VDP0_9ACTN</name>
<feature type="coiled-coil region" evidence="1">
    <location>
        <begin position="57"/>
        <end position="91"/>
    </location>
</feature>
<organism evidence="2 3">
    <name type="scientific">Micromonospora yangpuensis</name>
    <dbReference type="NCBI Taxonomy" id="683228"/>
    <lineage>
        <taxon>Bacteria</taxon>
        <taxon>Bacillati</taxon>
        <taxon>Actinomycetota</taxon>
        <taxon>Actinomycetes</taxon>
        <taxon>Micromonosporales</taxon>
        <taxon>Micromonosporaceae</taxon>
        <taxon>Micromonospora</taxon>
    </lineage>
</organism>
<proteinExistence type="predicted"/>
<protein>
    <submittedName>
        <fullName evidence="2">Uncharacterized protein</fullName>
    </submittedName>
</protein>
<reference evidence="2 3" key="1">
    <citation type="submission" date="2016-06" db="EMBL/GenBank/DDBJ databases">
        <authorList>
            <person name="Kjaerup R.B."/>
            <person name="Dalgaard T.S."/>
            <person name="Juul-Madsen H.R."/>
        </authorList>
    </citation>
    <scope>NUCLEOTIDE SEQUENCE [LARGE SCALE GENOMIC DNA]</scope>
    <source>
        <strain evidence="2 3">DSM 45577</strain>
    </source>
</reference>
<evidence type="ECO:0000256" key="1">
    <source>
        <dbReference type="SAM" id="Coils"/>
    </source>
</evidence>
<dbReference type="AlphaFoldDB" id="A0A1C6VDP0"/>
<evidence type="ECO:0000313" key="3">
    <source>
        <dbReference type="Proteomes" id="UP000198937"/>
    </source>
</evidence>